<feature type="compositionally biased region" description="Low complexity" evidence="6">
    <location>
        <begin position="167"/>
        <end position="200"/>
    </location>
</feature>
<gene>
    <name evidence="9" type="primary">Aste57867_5235</name>
    <name evidence="8" type="ORF">As57867_005222</name>
    <name evidence="9" type="ORF">ASTE57867_5235</name>
</gene>
<dbReference type="GO" id="GO:0005524">
    <property type="term" value="F:ATP binding"/>
    <property type="evidence" value="ECO:0007669"/>
    <property type="project" value="UniProtKB-UniRule"/>
</dbReference>
<evidence type="ECO:0000256" key="2">
    <source>
        <dbReference type="ARBA" id="ARBA00022741"/>
    </source>
</evidence>
<evidence type="ECO:0000313" key="8">
    <source>
        <dbReference type="EMBL" id="KAF0711541.1"/>
    </source>
</evidence>
<evidence type="ECO:0000313" key="9">
    <source>
        <dbReference type="EMBL" id="VFT82308.1"/>
    </source>
</evidence>
<dbReference type="Proteomes" id="UP000332933">
    <property type="component" value="Unassembled WGS sequence"/>
</dbReference>
<feature type="region of interest" description="Disordered" evidence="6">
    <location>
        <begin position="42"/>
        <end position="101"/>
    </location>
</feature>
<evidence type="ECO:0000259" key="7">
    <source>
        <dbReference type="PROSITE" id="PS50011"/>
    </source>
</evidence>
<name>A0A485KEB0_9STRA</name>
<feature type="domain" description="Protein kinase" evidence="7">
    <location>
        <begin position="223"/>
        <end position="495"/>
    </location>
</feature>
<keyword evidence="1 5" id="KW-0418">Kinase</keyword>
<comment type="similarity">
    <text evidence="5">Belongs to the protein kinase superfamily.</text>
</comment>
<keyword evidence="1 5" id="KW-0808">Transferase</keyword>
<dbReference type="PANTHER" id="PTHR44329:SF214">
    <property type="entry name" value="PROTEIN KINASE DOMAIN-CONTAINING PROTEIN"/>
    <property type="match status" value="1"/>
</dbReference>
<dbReference type="PANTHER" id="PTHR44329">
    <property type="entry name" value="SERINE/THREONINE-PROTEIN KINASE TNNI3K-RELATED"/>
    <property type="match status" value="1"/>
</dbReference>
<dbReference type="CDD" id="cd13999">
    <property type="entry name" value="STKc_MAP3K-like"/>
    <property type="match status" value="1"/>
</dbReference>
<dbReference type="Gene3D" id="1.10.510.10">
    <property type="entry name" value="Transferase(Phosphotransferase) domain 1"/>
    <property type="match status" value="1"/>
</dbReference>
<protein>
    <submittedName>
        <fullName evidence="9">Aste57867_5235 protein</fullName>
    </submittedName>
</protein>
<dbReference type="InterPro" id="IPR000719">
    <property type="entry name" value="Prot_kinase_dom"/>
</dbReference>
<evidence type="ECO:0000256" key="4">
    <source>
        <dbReference type="PROSITE-ProRule" id="PRU10141"/>
    </source>
</evidence>
<dbReference type="GO" id="GO:0004674">
    <property type="term" value="F:protein serine/threonine kinase activity"/>
    <property type="evidence" value="ECO:0007669"/>
    <property type="project" value="UniProtKB-KW"/>
</dbReference>
<proteinExistence type="inferred from homology"/>
<evidence type="ECO:0000256" key="1">
    <source>
        <dbReference type="ARBA" id="ARBA00022527"/>
    </source>
</evidence>
<dbReference type="SMART" id="SM00220">
    <property type="entry name" value="S_TKc"/>
    <property type="match status" value="1"/>
</dbReference>
<dbReference type="PROSITE" id="PS50011">
    <property type="entry name" value="PROTEIN_KINASE_DOM"/>
    <property type="match status" value="1"/>
</dbReference>
<dbReference type="PROSITE" id="PS00108">
    <property type="entry name" value="PROTEIN_KINASE_ST"/>
    <property type="match status" value="1"/>
</dbReference>
<keyword evidence="2 4" id="KW-0547">Nucleotide-binding</keyword>
<feature type="compositionally biased region" description="Polar residues" evidence="6">
    <location>
        <begin position="92"/>
        <end position="101"/>
    </location>
</feature>
<dbReference type="EMBL" id="CAADRA010001579">
    <property type="protein sequence ID" value="VFT82308.1"/>
    <property type="molecule type" value="Genomic_DNA"/>
</dbReference>
<dbReference type="InterPro" id="IPR051681">
    <property type="entry name" value="Ser/Thr_Kinases-Pseudokinases"/>
</dbReference>
<evidence type="ECO:0000256" key="6">
    <source>
        <dbReference type="SAM" id="MobiDB-lite"/>
    </source>
</evidence>
<feature type="compositionally biased region" description="Low complexity" evidence="6">
    <location>
        <begin position="42"/>
        <end position="91"/>
    </location>
</feature>
<evidence type="ECO:0000256" key="3">
    <source>
        <dbReference type="ARBA" id="ARBA00022840"/>
    </source>
</evidence>
<keyword evidence="3 4" id="KW-0067">ATP-binding</keyword>
<dbReference type="PRINTS" id="PR00109">
    <property type="entry name" value="TYRKINASE"/>
</dbReference>
<evidence type="ECO:0000256" key="5">
    <source>
        <dbReference type="RuleBase" id="RU000304"/>
    </source>
</evidence>
<dbReference type="SUPFAM" id="SSF56112">
    <property type="entry name" value="Protein kinase-like (PK-like)"/>
    <property type="match status" value="1"/>
</dbReference>
<dbReference type="PROSITE" id="PS00107">
    <property type="entry name" value="PROTEIN_KINASE_ATP"/>
    <property type="match status" value="1"/>
</dbReference>
<evidence type="ECO:0000313" key="10">
    <source>
        <dbReference type="Proteomes" id="UP000332933"/>
    </source>
</evidence>
<dbReference type="InterPro" id="IPR001245">
    <property type="entry name" value="Ser-Thr/Tyr_kinase_cat_dom"/>
</dbReference>
<reference evidence="9 10" key="1">
    <citation type="submission" date="2019-03" db="EMBL/GenBank/DDBJ databases">
        <authorList>
            <person name="Gaulin E."/>
            <person name="Dumas B."/>
        </authorList>
    </citation>
    <scope>NUCLEOTIDE SEQUENCE [LARGE SCALE GENOMIC DNA]</scope>
    <source>
        <strain evidence="9">CBS 568.67</strain>
    </source>
</reference>
<dbReference type="InterPro" id="IPR017441">
    <property type="entry name" value="Protein_kinase_ATP_BS"/>
</dbReference>
<keyword evidence="10" id="KW-1185">Reference proteome</keyword>
<feature type="binding site" evidence="4">
    <location>
        <position position="251"/>
    </location>
    <ligand>
        <name>ATP</name>
        <dbReference type="ChEBI" id="CHEBI:30616"/>
    </ligand>
</feature>
<dbReference type="InterPro" id="IPR008271">
    <property type="entry name" value="Ser/Thr_kinase_AS"/>
</dbReference>
<keyword evidence="1 5" id="KW-0723">Serine/threonine-protein kinase</keyword>
<organism evidence="9 10">
    <name type="scientific">Aphanomyces stellatus</name>
    <dbReference type="NCBI Taxonomy" id="120398"/>
    <lineage>
        <taxon>Eukaryota</taxon>
        <taxon>Sar</taxon>
        <taxon>Stramenopiles</taxon>
        <taxon>Oomycota</taxon>
        <taxon>Saprolegniomycetes</taxon>
        <taxon>Saprolegniales</taxon>
        <taxon>Verrucalvaceae</taxon>
        <taxon>Aphanomyces</taxon>
    </lineage>
</organism>
<dbReference type="EMBL" id="VJMH01001578">
    <property type="protein sequence ID" value="KAF0711541.1"/>
    <property type="molecule type" value="Genomic_DNA"/>
</dbReference>
<dbReference type="InterPro" id="IPR011009">
    <property type="entry name" value="Kinase-like_dom_sf"/>
</dbReference>
<dbReference type="AlphaFoldDB" id="A0A485KEB0"/>
<feature type="region of interest" description="Disordered" evidence="6">
    <location>
        <begin position="1"/>
        <end position="28"/>
    </location>
</feature>
<sequence>MSAIAEGVKASCAQPPSGDPKHDGSQNNCPCHSNSTNYHFPPNYHNHNTAPTTTLPSTTVTPPTTSSTSPSPTTIAPTPSPTVTTSIPAAPVSNQAQNPNESSTNWTLIGGLGGGGLVLALGGVCFVLSRRNRPAKDVPVDDSAPYYDANATPRRNHHIRDTATTATTTTTARASAAAYRPGSTLNSRGTRTGGSSSNRRTSVDETTFNWKDLGLIRLDVNDIDLLRVIGTGASGEIWLGTYQGKTSVAVKTLHAHKSNFDTIQQFIDEISLLASFRCQFIVQLVGAAWTRPSSLQAVLEYMNMGDLRDALAQSSDLAWAKKLAWACDIADGLVYLHSLEIIHRDLKSRNVLLDTDKPAKLADFGISRESTEYTMTMGVGTCRWMAPEILLNSRYTDAVDVFSFGVVLSELDTHNVPYTDLRSENGNPLSDTAILGLVMQKQLRPTFSATCPGWLVALASECMAQEPTQRPKMSEVAYLLRTRVRQMGQANEAYFV</sequence>
<feature type="region of interest" description="Disordered" evidence="6">
    <location>
        <begin position="167"/>
        <end position="201"/>
    </location>
</feature>
<dbReference type="OrthoDB" id="4062651at2759"/>
<accession>A0A485KEB0</accession>
<dbReference type="Pfam" id="PF07714">
    <property type="entry name" value="PK_Tyr_Ser-Thr"/>
    <property type="match status" value="1"/>
</dbReference>
<reference evidence="8" key="2">
    <citation type="submission" date="2019-06" db="EMBL/GenBank/DDBJ databases">
        <title>Genomics analysis of Aphanomyces spp. identifies a new class of oomycete effector associated with host adaptation.</title>
        <authorList>
            <person name="Gaulin E."/>
        </authorList>
    </citation>
    <scope>NUCLEOTIDE SEQUENCE</scope>
    <source>
        <strain evidence="8">CBS 578.67</strain>
    </source>
</reference>